<name>A0A9P7CX79_9AGAM</name>
<keyword evidence="2" id="KW-1185">Reference proteome</keyword>
<accession>A0A9P7CX79</accession>
<dbReference type="OrthoDB" id="3236755at2759"/>
<dbReference type="EMBL" id="JABBWD010000085">
    <property type="protein sequence ID" value="KAG1767585.1"/>
    <property type="molecule type" value="Genomic_DNA"/>
</dbReference>
<dbReference type="AlphaFoldDB" id="A0A9P7CX79"/>
<sequence>MIFSTWLATSQSPLMMAKYVIQDPSTPFISRSLVVEHSTWSLMMPFARNTWWNIYLLPSTEISATSLNLPRHEFDAIEHYYIITDADGPRYHFEMELSKFLSVVGPWARGLKCLEGAQITADHVYIVFLGIVSQHEEEFHENKHRLLNSTMESTHQIANGHFDELVNEMPQSHDLYVCWDYHTVLIRSNHNVVYQNAPIYMQVNPMAGPTFTITKSVTGVITCATKPPQDMVTCAALALQRILRHEYGDSYKAGKYPDPIVKMKLCNPILTEISPTDALASFCTQFKAYIKGKDPFNRKMRTNESTLGWWKALQKDELAKSLFGITIFLLPFFARLSRMQLYYKEKT</sequence>
<protein>
    <submittedName>
        <fullName evidence="1">Uncharacterized protein</fullName>
    </submittedName>
</protein>
<proteinExistence type="predicted"/>
<evidence type="ECO:0000313" key="1">
    <source>
        <dbReference type="EMBL" id="KAG1767585.1"/>
    </source>
</evidence>
<reference evidence="1" key="1">
    <citation type="journal article" date="2020" name="New Phytol.">
        <title>Comparative genomics reveals dynamic genome evolution in host specialist ectomycorrhizal fungi.</title>
        <authorList>
            <person name="Lofgren L.A."/>
            <person name="Nguyen N.H."/>
            <person name="Vilgalys R."/>
            <person name="Ruytinx J."/>
            <person name="Liao H.L."/>
            <person name="Branco S."/>
            <person name="Kuo A."/>
            <person name="LaButti K."/>
            <person name="Lipzen A."/>
            <person name="Andreopoulos W."/>
            <person name="Pangilinan J."/>
            <person name="Riley R."/>
            <person name="Hundley H."/>
            <person name="Na H."/>
            <person name="Barry K."/>
            <person name="Grigoriev I.V."/>
            <person name="Stajich J.E."/>
            <person name="Kennedy P.G."/>
        </authorList>
    </citation>
    <scope>NUCLEOTIDE SEQUENCE</scope>
    <source>
        <strain evidence="1">DOB743</strain>
    </source>
</reference>
<dbReference type="Proteomes" id="UP000714275">
    <property type="component" value="Unassembled WGS sequence"/>
</dbReference>
<gene>
    <name evidence="1" type="ORF">EV702DRAFT_1050280</name>
</gene>
<organism evidence="1 2">
    <name type="scientific">Suillus placidus</name>
    <dbReference type="NCBI Taxonomy" id="48579"/>
    <lineage>
        <taxon>Eukaryota</taxon>
        <taxon>Fungi</taxon>
        <taxon>Dikarya</taxon>
        <taxon>Basidiomycota</taxon>
        <taxon>Agaricomycotina</taxon>
        <taxon>Agaricomycetes</taxon>
        <taxon>Agaricomycetidae</taxon>
        <taxon>Boletales</taxon>
        <taxon>Suillineae</taxon>
        <taxon>Suillaceae</taxon>
        <taxon>Suillus</taxon>
    </lineage>
</organism>
<evidence type="ECO:0000313" key="2">
    <source>
        <dbReference type="Proteomes" id="UP000714275"/>
    </source>
</evidence>
<comment type="caution">
    <text evidence="1">The sequence shown here is derived from an EMBL/GenBank/DDBJ whole genome shotgun (WGS) entry which is preliminary data.</text>
</comment>